<reference evidence="6" key="1">
    <citation type="submission" date="2021-03" db="EMBL/GenBank/DDBJ databases">
        <authorList>
            <person name="Kanchanasin P."/>
            <person name="Saeng-In P."/>
            <person name="Phongsopitanun W."/>
            <person name="Yuki M."/>
            <person name="Kudo T."/>
            <person name="Ohkuma M."/>
            <person name="Tanasupawat S."/>
        </authorList>
    </citation>
    <scope>NUCLEOTIDE SEQUENCE</scope>
    <source>
        <strain evidence="6">GKU 128</strain>
    </source>
</reference>
<keyword evidence="4" id="KW-0804">Transcription</keyword>
<name>A0A939PMY7_9ACTN</name>
<dbReference type="RefSeq" id="WP_208259418.1">
    <property type="nucleotide sequence ID" value="NZ_JAGEOJ010000013.1"/>
</dbReference>
<dbReference type="GO" id="GO:0003677">
    <property type="term" value="F:DNA binding"/>
    <property type="evidence" value="ECO:0007669"/>
    <property type="project" value="UniProtKB-KW"/>
</dbReference>
<dbReference type="SUPFAM" id="SSF46785">
    <property type="entry name" value="Winged helix' DNA-binding domain"/>
    <property type="match status" value="1"/>
</dbReference>
<dbReference type="GO" id="GO:0032993">
    <property type="term" value="C:protein-DNA complex"/>
    <property type="evidence" value="ECO:0007669"/>
    <property type="project" value="TreeGrafter"/>
</dbReference>
<dbReference type="InterPro" id="IPR005119">
    <property type="entry name" value="LysR_subst-bd"/>
</dbReference>
<sequence length="306" mass="33326">MELRQLASFLAVVEEGQFARAAARLFLSPPAVTGHVRQLERELGVQLLERSPLRLTAAGERFVPHARAALEAVNAATDAVADLGGDDSVLRVGIMGHGSAELTPAILQAFYRARPQTRVSVEGLNYDEHVSALLERKVDVAFVRPEPGDERIVADVMTTEPRIVLVSARSPLAAADHVTLADVLDLPYLNVPVCTPQAFTNYLYFMDARGGEWPRRGPDTTRNPQECLTSAAAGRGVGSALYSFMRFHPWPGVKYLPVVDAPWDDSVLVSRRDDLRPAIQTFRNVARSLARDLGPVLVPPPVLPAA</sequence>
<dbReference type="InterPro" id="IPR000847">
    <property type="entry name" value="LysR_HTH_N"/>
</dbReference>
<dbReference type="PROSITE" id="PS50931">
    <property type="entry name" value="HTH_LYSR"/>
    <property type="match status" value="1"/>
</dbReference>
<dbReference type="Pfam" id="PF03466">
    <property type="entry name" value="LysR_substrate"/>
    <property type="match status" value="1"/>
</dbReference>
<dbReference type="FunFam" id="1.10.10.10:FF:000001">
    <property type="entry name" value="LysR family transcriptional regulator"/>
    <property type="match status" value="1"/>
</dbReference>
<accession>A0A939PMY7</accession>
<evidence type="ECO:0000256" key="4">
    <source>
        <dbReference type="ARBA" id="ARBA00023163"/>
    </source>
</evidence>
<dbReference type="Proteomes" id="UP000669179">
    <property type="component" value="Unassembled WGS sequence"/>
</dbReference>
<comment type="similarity">
    <text evidence="1">Belongs to the LysR transcriptional regulatory family.</text>
</comment>
<dbReference type="SUPFAM" id="SSF53850">
    <property type="entry name" value="Periplasmic binding protein-like II"/>
    <property type="match status" value="1"/>
</dbReference>
<dbReference type="Pfam" id="PF00126">
    <property type="entry name" value="HTH_1"/>
    <property type="match status" value="1"/>
</dbReference>
<evidence type="ECO:0000256" key="3">
    <source>
        <dbReference type="ARBA" id="ARBA00023125"/>
    </source>
</evidence>
<dbReference type="InterPro" id="IPR036388">
    <property type="entry name" value="WH-like_DNA-bd_sf"/>
</dbReference>
<gene>
    <name evidence="6" type="ORF">J4573_30875</name>
</gene>
<dbReference type="CDD" id="cd08414">
    <property type="entry name" value="PBP2_LTTR_aromatics_like"/>
    <property type="match status" value="1"/>
</dbReference>
<evidence type="ECO:0000256" key="1">
    <source>
        <dbReference type="ARBA" id="ARBA00009437"/>
    </source>
</evidence>
<proteinExistence type="inferred from homology"/>
<evidence type="ECO:0000256" key="2">
    <source>
        <dbReference type="ARBA" id="ARBA00023015"/>
    </source>
</evidence>
<protein>
    <submittedName>
        <fullName evidence="6">LysR family transcriptional regulator</fullName>
    </submittedName>
</protein>
<feature type="domain" description="HTH lysR-type" evidence="5">
    <location>
        <begin position="1"/>
        <end position="56"/>
    </location>
</feature>
<comment type="caution">
    <text evidence="6">The sequence shown here is derived from an EMBL/GenBank/DDBJ whole genome shotgun (WGS) entry which is preliminary data.</text>
</comment>
<dbReference type="AlphaFoldDB" id="A0A939PMY7"/>
<dbReference type="EMBL" id="JAGEOJ010000013">
    <property type="protein sequence ID" value="MBO2451531.1"/>
    <property type="molecule type" value="Genomic_DNA"/>
</dbReference>
<dbReference type="InterPro" id="IPR036390">
    <property type="entry name" value="WH_DNA-bd_sf"/>
</dbReference>
<evidence type="ECO:0000313" key="6">
    <source>
        <dbReference type="EMBL" id="MBO2451531.1"/>
    </source>
</evidence>
<dbReference type="PANTHER" id="PTHR30346">
    <property type="entry name" value="TRANSCRIPTIONAL DUAL REGULATOR HCAR-RELATED"/>
    <property type="match status" value="1"/>
</dbReference>
<keyword evidence="7" id="KW-1185">Reference proteome</keyword>
<dbReference type="PANTHER" id="PTHR30346:SF0">
    <property type="entry name" value="HCA OPERON TRANSCRIPTIONAL ACTIVATOR HCAR"/>
    <property type="match status" value="1"/>
</dbReference>
<evidence type="ECO:0000313" key="7">
    <source>
        <dbReference type="Proteomes" id="UP000669179"/>
    </source>
</evidence>
<dbReference type="GO" id="GO:0003700">
    <property type="term" value="F:DNA-binding transcription factor activity"/>
    <property type="evidence" value="ECO:0007669"/>
    <property type="project" value="InterPro"/>
</dbReference>
<keyword evidence="3" id="KW-0238">DNA-binding</keyword>
<dbReference type="PRINTS" id="PR00039">
    <property type="entry name" value="HTHLYSR"/>
</dbReference>
<dbReference type="Gene3D" id="1.10.10.10">
    <property type="entry name" value="Winged helix-like DNA-binding domain superfamily/Winged helix DNA-binding domain"/>
    <property type="match status" value="1"/>
</dbReference>
<organism evidence="6 7">
    <name type="scientific">Actinomadura barringtoniae</name>
    <dbReference type="NCBI Taxonomy" id="1427535"/>
    <lineage>
        <taxon>Bacteria</taxon>
        <taxon>Bacillati</taxon>
        <taxon>Actinomycetota</taxon>
        <taxon>Actinomycetes</taxon>
        <taxon>Streptosporangiales</taxon>
        <taxon>Thermomonosporaceae</taxon>
        <taxon>Actinomadura</taxon>
    </lineage>
</organism>
<keyword evidence="2" id="KW-0805">Transcription regulation</keyword>
<evidence type="ECO:0000259" key="5">
    <source>
        <dbReference type="PROSITE" id="PS50931"/>
    </source>
</evidence>
<dbReference type="Gene3D" id="3.40.190.10">
    <property type="entry name" value="Periplasmic binding protein-like II"/>
    <property type="match status" value="2"/>
</dbReference>